<evidence type="ECO:0000259" key="1">
    <source>
        <dbReference type="PROSITE" id="PS51704"/>
    </source>
</evidence>
<dbReference type="PANTHER" id="PTHR46211:SF1">
    <property type="entry name" value="GLYCEROPHOSPHODIESTER PHOSPHODIESTERASE, CYTOPLASMIC"/>
    <property type="match status" value="1"/>
</dbReference>
<feature type="domain" description="GP-PDE" evidence="1">
    <location>
        <begin position="1"/>
        <end position="235"/>
    </location>
</feature>
<dbReference type="InterPro" id="IPR030395">
    <property type="entry name" value="GP_PDE_dom"/>
</dbReference>
<sequence>MYAHRGASYRAPENTMAAFQFALEEGADGIELDVHTSRDGVPVVLHDARLERTTNGRGWVTAFTAKELQALDAGSWFDPSFRGERVPLLEEVLAWVKETSLLLNIELKDAPGTAPDMHERVVQLVSAYGLVDRVVFSAFNHERLVHLKQLAPEIERAILYVARLYEPWVYANHVGAIGLHPYHEAVDALCVRGARAHGLKIRPYTVDDPERIRKLAEWGVTAIITNRPQQALDVLTH</sequence>
<accession>A0A2R6Y4Y1</accession>
<dbReference type="Gene3D" id="3.20.20.190">
    <property type="entry name" value="Phosphatidylinositol (PI) phosphodiesterase"/>
    <property type="match status" value="1"/>
</dbReference>
<name>A0A2R6Y4Y1_9BACL</name>
<dbReference type="PANTHER" id="PTHR46211">
    <property type="entry name" value="GLYCEROPHOSPHORYL DIESTER PHOSPHODIESTERASE"/>
    <property type="match status" value="1"/>
</dbReference>
<dbReference type="InterPro" id="IPR017946">
    <property type="entry name" value="PLC-like_Pdiesterase_TIM-brl"/>
</dbReference>
<dbReference type="GO" id="GO:0008081">
    <property type="term" value="F:phosphoric diester hydrolase activity"/>
    <property type="evidence" value="ECO:0007669"/>
    <property type="project" value="InterPro"/>
</dbReference>
<dbReference type="AlphaFoldDB" id="A0A2R6Y4Y1"/>
<protein>
    <submittedName>
        <fullName evidence="2">Glycerophosphoryl diester phosphodiesterase</fullName>
    </submittedName>
</protein>
<gene>
    <name evidence="2" type="ORF">BSOLF_0942</name>
</gene>
<dbReference type="GO" id="GO:0006629">
    <property type="term" value="P:lipid metabolic process"/>
    <property type="evidence" value="ECO:0007669"/>
    <property type="project" value="InterPro"/>
</dbReference>
<dbReference type="Proteomes" id="UP000244338">
    <property type="component" value="Unassembled WGS sequence"/>
</dbReference>
<dbReference type="Pfam" id="PF03009">
    <property type="entry name" value="GDPD"/>
    <property type="match status" value="1"/>
</dbReference>
<dbReference type="SUPFAM" id="SSF51695">
    <property type="entry name" value="PLC-like phosphodiesterases"/>
    <property type="match status" value="1"/>
</dbReference>
<dbReference type="CDD" id="cd08563">
    <property type="entry name" value="GDPD_TtGDE_like"/>
    <property type="match status" value="1"/>
</dbReference>
<dbReference type="PROSITE" id="PS51704">
    <property type="entry name" value="GP_PDE"/>
    <property type="match status" value="1"/>
</dbReference>
<dbReference type="EMBL" id="PEBX01000003">
    <property type="protein sequence ID" value="PTQ57747.1"/>
    <property type="molecule type" value="Genomic_DNA"/>
</dbReference>
<comment type="caution">
    <text evidence="2">The sequence shown here is derived from an EMBL/GenBank/DDBJ whole genome shotgun (WGS) entry which is preliminary data.</text>
</comment>
<proteinExistence type="predicted"/>
<organism evidence="2 3">
    <name type="scientific">Candidatus Carbonibacillus altaicus</name>
    <dbReference type="NCBI Taxonomy" id="2163959"/>
    <lineage>
        <taxon>Bacteria</taxon>
        <taxon>Bacillati</taxon>
        <taxon>Bacillota</taxon>
        <taxon>Bacilli</taxon>
        <taxon>Bacillales</taxon>
        <taxon>Candidatus Carbonibacillus</taxon>
    </lineage>
</organism>
<evidence type="ECO:0000313" key="2">
    <source>
        <dbReference type="EMBL" id="PTQ57747.1"/>
    </source>
</evidence>
<evidence type="ECO:0000313" key="3">
    <source>
        <dbReference type="Proteomes" id="UP000244338"/>
    </source>
</evidence>
<reference evidence="3" key="1">
    <citation type="journal article" date="2018" name="Sci. Rep.">
        <title>Lignite coal burning seam in the remote Altai Mountains harbors a hydrogen-driven thermophilic microbial community.</title>
        <authorList>
            <person name="Kadnikov V.V."/>
            <person name="Mardanov A.V."/>
            <person name="Ivasenko D.A."/>
            <person name="Antsiferov D.V."/>
            <person name="Beletsky A.V."/>
            <person name="Karnachuk O.V."/>
            <person name="Ravin N.V."/>
        </authorList>
    </citation>
    <scope>NUCLEOTIDE SEQUENCE [LARGE SCALE GENOMIC DNA]</scope>
</reference>